<protein>
    <recommendedName>
        <fullName evidence="4">Cysteine rich repeat-containing domain protein</fullName>
    </recommendedName>
</protein>
<proteinExistence type="predicted"/>
<dbReference type="OrthoDB" id="5849845at2759"/>
<dbReference type="EMBL" id="KZ345429">
    <property type="protein sequence ID" value="PIO73567.1"/>
    <property type="molecule type" value="Genomic_DNA"/>
</dbReference>
<dbReference type="AlphaFoldDB" id="A0A2G9UTJ6"/>
<evidence type="ECO:0000313" key="3">
    <source>
        <dbReference type="Proteomes" id="UP000230423"/>
    </source>
</evidence>
<gene>
    <name evidence="2" type="ORF">TELCIR_04463</name>
</gene>
<keyword evidence="3" id="KW-1185">Reference proteome</keyword>
<sequence length="323" mass="34717">MRRIDLFLLLLTTVNQLYSTKATRARRQCGCLGRYQPFYCSCSPPANTQSCSCDSVSNAQMPSSWVAAASPFHRPPPVVITPKGGRTCISDCSDKVVSLTETARSPAQMTCPFSAIQRVCRSSTVQDNVCHPVMPHVQIKLESDSKSGCLSTCGQACQSSCNPAISSVQCSDTCDATCAGLCPMEPTTGQTTGTPQPRSTNPTTSTPLKINIQLVPTGQYPSQSPSPQCLQQCGMGCQQSCSQRTPPPAEGCGVSCGNTCNQARKFLGSLFIFPSSKGAYPGALLNVNQYAKWHAKVRLLRALAWTLVHRIVIKPALLLRYLV</sequence>
<dbReference type="Proteomes" id="UP000230423">
    <property type="component" value="Unassembled WGS sequence"/>
</dbReference>
<feature type="signal peptide" evidence="1">
    <location>
        <begin position="1"/>
        <end position="19"/>
    </location>
</feature>
<accession>A0A2G9UTJ6</accession>
<evidence type="ECO:0000313" key="2">
    <source>
        <dbReference type="EMBL" id="PIO73567.1"/>
    </source>
</evidence>
<organism evidence="2 3">
    <name type="scientific">Teladorsagia circumcincta</name>
    <name type="common">Brown stomach worm</name>
    <name type="synonym">Ostertagia circumcincta</name>
    <dbReference type="NCBI Taxonomy" id="45464"/>
    <lineage>
        <taxon>Eukaryota</taxon>
        <taxon>Metazoa</taxon>
        <taxon>Ecdysozoa</taxon>
        <taxon>Nematoda</taxon>
        <taxon>Chromadorea</taxon>
        <taxon>Rhabditida</taxon>
        <taxon>Rhabditina</taxon>
        <taxon>Rhabditomorpha</taxon>
        <taxon>Strongyloidea</taxon>
        <taxon>Trichostrongylidae</taxon>
        <taxon>Teladorsagia</taxon>
    </lineage>
</organism>
<keyword evidence="1" id="KW-0732">Signal</keyword>
<name>A0A2G9UTJ6_TELCI</name>
<evidence type="ECO:0000256" key="1">
    <source>
        <dbReference type="SAM" id="SignalP"/>
    </source>
</evidence>
<reference evidence="2 3" key="1">
    <citation type="submission" date="2015-09" db="EMBL/GenBank/DDBJ databases">
        <title>Draft genome of the parasitic nematode Teladorsagia circumcincta isolate WARC Sus (inbred).</title>
        <authorList>
            <person name="Mitreva M."/>
        </authorList>
    </citation>
    <scope>NUCLEOTIDE SEQUENCE [LARGE SCALE GENOMIC DNA]</scope>
    <source>
        <strain evidence="2 3">S</strain>
    </source>
</reference>
<feature type="chain" id="PRO_5013695029" description="Cysteine rich repeat-containing domain protein" evidence="1">
    <location>
        <begin position="20"/>
        <end position="323"/>
    </location>
</feature>
<evidence type="ECO:0008006" key="4">
    <source>
        <dbReference type="Google" id="ProtNLM"/>
    </source>
</evidence>